<dbReference type="Proteomes" id="UP000642748">
    <property type="component" value="Unassembled WGS sequence"/>
</dbReference>
<protein>
    <submittedName>
        <fullName evidence="2">Uncharacterized protein</fullName>
    </submittedName>
</protein>
<gene>
    <name evidence="2" type="ORF">Raf01_31660</name>
</gene>
<proteinExistence type="predicted"/>
<keyword evidence="1" id="KW-0472">Membrane</keyword>
<keyword evidence="3" id="KW-1185">Reference proteome</keyword>
<dbReference type="EMBL" id="BONZ01000030">
    <property type="protein sequence ID" value="GIH14994.1"/>
    <property type="molecule type" value="Genomic_DNA"/>
</dbReference>
<name>A0A8J3VQC2_9ACTN</name>
<accession>A0A8J3VQC2</accession>
<keyword evidence="1" id="KW-1133">Transmembrane helix</keyword>
<organism evidence="2 3">
    <name type="scientific">Rugosimonospora africana</name>
    <dbReference type="NCBI Taxonomy" id="556532"/>
    <lineage>
        <taxon>Bacteria</taxon>
        <taxon>Bacillati</taxon>
        <taxon>Actinomycetota</taxon>
        <taxon>Actinomycetes</taxon>
        <taxon>Micromonosporales</taxon>
        <taxon>Micromonosporaceae</taxon>
        <taxon>Rugosimonospora</taxon>
    </lineage>
</organism>
<reference evidence="2" key="1">
    <citation type="submission" date="2021-01" db="EMBL/GenBank/DDBJ databases">
        <title>Whole genome shotgun sequence of Rugosimonospora africana NBRC 104875.</title>
        <authorList>
            <person name="Komaki H."/>
            <person name="Tamura T."/>
        </authorList>
    </citation>
    <scope>NUCLEOTIDE SEQUENCE</scope>
    <source>
        <strain evidence="2">NBRC 104875</strain>
    </source>
</reference>
<evidence type="ECO:0000313" key="2">
    <source>
        <dbReference type="EMBL" id="GIH14994.1"/>
    </source>
</evidence>
<sequence>MSTPLERDLAYALEVAASVSPEPDGALLSEVTREVRRRTRWRRGLVAMVVVLLALAVGGSAPQLAGRRANPAPPSPPPDLSVTYPTTVPDFDHAPKAAEVWAGAVRTLPLTLPDGNKYVVQAVLPGNRYLVLTYHLFSPGYRLDQPGILDAATGTVRELAPADAALNTVIGAGVIGNTAVWATAALRGVDYSVWAAPLGGGAARKIITILPESRSDAQGRQTSAFTGQIGIAGGFVVWDRFQRVGMTTRSLGIYRLPPTGGTPQLIPGTAGYGLTERYSTWGGVSAIAMAGSNATMTSSAPTFDAPLLTAPLIDLNTGARIPWQRSPDADTGPMGWLECGILGCTGLRDGDPDNQTAFVQRRDGSGYVAIGYKRINPLGDGRFLALTYQDPTKPPWPPDGNRVVVWDRKTGRAALCVVTSGSGDPDPDQLLTGRPFLTWTEGSTLKLLDVSAIE</sequence>
<dbReference type="RefSeq" id="WP_203918635.1">
    <property type="nucleotide sequence ID" value="NZ_BONZ01000030.1"/>
</dbReference>
<evidence type="ECO:0000313" key="3">
    <source>
        <dbReference type="Proteomes" id="UP000642748"/>
    </source>
</evidence>
<feature type="transmembrane region" description="Helical" evidence="1">
    <location>
        <begin position="45"/>
        <end position="65"/>
    </location>
</feature>
<comment type="caution">
    <text evidence="2">The sequence shown here is derived from an EMBL/GenBank/DDBJ whole genome shotgun (WGS) entry which is preliminary data.</text>
</comment>
<evidence type="ECO:0000256" key="1">
    <source>
        <dbReference type="SAM" id="Phobius"/>
    </source>
</evidence>
<dbReference type="AlphaFoldDB" id="A0A8J3VQC2"/>
<keyword evidence="1" id="KW-0812">Transmembrane</keyword>